<evidence type="ECO:0000313" key="3">
    <source>
        <dbReference type="Proteomes" id="UP001152622"/>
    </source>
</evidence>
<feature type="region of interest" description="Disordered" evidence="1">
    <location>
        <begin position="540"/>
        <end position="634"/>
    </location>
</feature>
<proteinExistence type="predicted"/>
<reference evidence="2" key="1">
    <citation type="journal article" date="2023" name="Science">
        <title>Genome structures resolve the early diversification of teleost fishes.</title>
        <authorList>
            <person name="Parey E."/>
            <person name="Louis A."/>
            <person name="Montfort J."/>
            <person name="Bouchez O."/>
            <person name="Roques C."/>
            <person name="Iampietro C."/>
            <person name="Lluch J."/>
            <person name="Castinel A."/>
            <person name="Donnadieu C."/>
            <person name="Desvignes T."/>
            <person name="Floi Bucao C."/>
            <person name="Jouanno E."/>
            <person name="Wen M."/>
            <person name="Mejri S."/>
            <person name="Dirks R."/>
            <person name="Jansen H."/>
            <person name="Henkel C."/>
            <person name="Chen W.J."/>
            <person name="Zahm M."/>
            <person name="Cabau C."/>
            <person name="Klopp C."/>
            <person name="Thompson A.W."/>
            <person name="Robinson-Rechavi M."/>
            <person name="Braasch I."/>
            <person name="Lecointre G."/>
            <person name="Bobe J."/>
            <person name="Postlethwait J.H."/>
            <person name="Berthelot C."/>
            <person name="Roest Crollius H."/>
            <person name="Guiguen Y."/>
        </authorList>
    </citation>
    <scope>NUCLEOTIDE SEQUENCE</scope>
    <source>
        <strain evidence="2">WJC10195</strain>
    </source>
</reference>
<feature type="compositionally biased region" description="Polar residues" evidence="1">
    <location>
        <begin position="482"/>
        <end position="495"/>
    </location>
</feature>
<comment type="caution">
    <text evidence="2">The sequence shown here is derived from an EMBL/GenBank/DDBJ whole genome shotgun (WGS) entry which is preliminary data.</text>
</comment>
<dbReference type="InterPro" id="IPR011333">
    <property type="entry name" value="SKP1/BTB/POZ_sf"/>
</dbReference>
<dbReference type="PANTHER" id="PTHR14499:SF20">
    <property type="entry name" value="BTB_POZ DOMAIN-CONTAINING PROTEIN KCTD19"/>
    <property type="match status" value="1"/>
</dbReference>
<dbReference type="Gene3D" id="3.30.710.10">
    <property type="entry name" value="Potassium Channel Kv1.1, Chain A"/>
    <property type="match status" value="1"/>
</dbReference>
<sequence length="669" mass="75205">MHTGKLASSCTTEVNILYEQAAGLHLRSLQQALENLQSGKHFLRARPEDLQVTERATLNYWKTRICNPRLPDPMTSPVSTVHDAIPPGLVGAPLVDSDEEVHYCFLPLEQVRLHPGLVTQDNLLWLCEDVAVIECGSRLFRFLANFLHTGKILLPEQFYDYETLNCEAEMAGIAEFTKALQDLQGSNDKDDSSIEDWHSGSKKQSSSLPLYVMTFNLLVKYPDSSLGQLYVDSNMEGSKVFITGNGVIFQHVENWLGTCHLPLTETASQQRRLREYLDGQDELYLAIKEAVWEFFNRKASGRSVTTGPCSASIAKFTIYKVIKVYAGTHWYATYLRTLLKYPELLYNSKKVSWIAYGQSLYVKGDGLMFRHILNFLRCGQLMLPVEFSEWPLLHNEIEEFQIPALSDALKDCFDYRDWRKSRGSPRDTYTFSEESLLIFNEDEDQFVQGLQFCTRQPQRDSLDDSTTSDIVEHQSSSCSCTDICKPQNSATSGPPSDSAERKGKVPLVNEINTEGASKPLASPEKLEQLVQDVAWTKQCAGMSRDTKGKPDSGPTVDQPNRWMEFPKQDPDQQPNIPNLPSEPNVSGGANALLSAQERGVSREPRQSQWDGELYTSNLTERGERSRRRPSSGGCVLRVLHPPVVGKGGTSSYFIESIIYKAMPLHTGSI</sequence>
<evidence type="ECO:0000256" key="1">
    <source>
        <dbReference type="SAM" id="MobiDB-lite"/>
    </source>
</evidence>
<evidence type="ECO:0000313" key="2">
    <source>
        <dbReference type="EMBL" id="KAJ8333695.1"/>
    </source>
</evidence>
<protein>
    <recommendedName>
        <fullName evidence="4">BTB/POZ domain-containing protein KCTD19</fullName>
    </recommendedName>
</protein>
<gene>
    <name evidence="2" type="ORF">SKAU_G00410140</name>
</gene>
<name>A0A9Q1E7K5_SYNKA</name>
<accession>A0A9Q1E7K5</accession>
<feature type="compositionally biased region" description="Polar residues" evidence="1">
    <location>
        <begin position="571"/>
        <end position="584"/>
    </location>
</feature>
<organism evidence="2 3">
    <name type="scientific">Synaphobranchus kaupii</name>
    <name type="common">Kaup's arrowtooth eel</name>
    <dbReference type="NCBI Taxonomy" id="118154"/>
    <lineage>
        <taxon>Eukaryota</taxon>
        <taxon>Metazoa</taxon>
        <taxon>Chordata</taxon>
        <taxon>Craniata</taxon>
        <taxon>Vertebrata</taxon>
        <taxon>Euteleostomi</taxon>
        <taxon>Actinopterygii</taxon>
        <taxon>Neopterygii</taxon>
        <taxon>Teleostei</taxon>
        <taxon>Anguilliformes</taxon>
        <taxon>Synaphobranchidae</taxon>
        <taxon>Synaphobranchus</taxon>
    </lineage>
</organism>
<dbReference type="AlphaFoldDB" id="A0A9Q1E7K5"/>
<dbReference type="PANTHER" id="PTHR14499">
    <property type="entry name" value="POTASSIUM CHANNEL TETRAMERIZATION DOMAIN-CONTAINING"/>
    <property type="match status" value="1"/>
</dbReference>
<feature type="compositionally biased region" description="Polar residues" evidence="1">
    <location>
        <begin position="606"/>
        <end position="619"/>
    </location>
</feature>
<dbReference type="EMBL" id="JAINUF010000022">
    <property type="protein sequence ID" value="KAJ8333695.1"/>
    <property type="molecule type" value="Genomic_DNA"/>
</dbReference>
<dbReference type="OrthoDB" id="10003873at2759"/>
<evidence type="ECO:0008006" key="4">
    <source>
        <dbReference type="Google" id="ProtNLM"/>
    </source>
</evidence>
<dbReference type="SUPFAM" id="SSF54695">
    <property type="entry name" value="POZ domain"/>
    <property type="match status" value="1"/>
</dbReference>
<keyword evidence="3" id="KW-1185">Reference proteome</keyword>
<dbReference type="Proteomes" id="UP001152622">
    <property type="component" value="Chromosome 22"/>
</dbReference>
<feature type="region of interest" description="Disordered" evidence="1">
    <location>
        <begin position="482"/>
        <end position="503"/>
    </location>
</feature>